<feature type="region of interest" description="Disordered" evidence="1">
    <location>
        <begin position="203"/>
        <end position="249"/>
    </location>
</feature>
<sequence>MHQFQSKECATIYQTSARDITVVKGNSGVLYPLYRSSGMNSSFSNTWFPWMGYFDRHPEANLELYMVKPPLPPQFSHETERIIYKFLSVKAPVFMARMANEEALAISCSLGDGIWKTIPDFKKEIMQHPETKKYLKNFEEQQTILVETPPPTRRLAHFTGVNYSGIVKGSHEKIAHEMEKIIKEECSKYISFFSIQDRKEFPTQKTMENSSSEKQNGTSYLVKHGFLSEKPSPVKNSAEMQDKTQGLSS</sequence>
<evidence type="ECO:0000313" key="3">
    <source>
        <dbReference type="Proteomes" id="UP000054725"/>
    </source>
</evidence>
<accession>A0A0W0WWR6</accession>
<comment type="caution">
    <text evidence="2">The sequence shown here is derived from an EMBL/GenBank/DDBJ whole genome shotgun (WGS) entry which is preliminary data.</text>
</comment>
<keyword evidence="3" id="KW-1185">Reference proteome</keyword>
<gene>
    <name evidence="2" type="ORF">Lnau_1705</name>
</gene>
<reference evidence="2 3" key="1">
    <citation type="submission" date="2015-11" db="EMBL/GenBank/DDBJ databases">
        <title>Genomic analysis of 38 Legionella species identifies large and diverse effector repertoires.</title>
        <authorList>
            <person name="Burstein D."/>
            <person name="Amaro F."/>
            <person name="Zusman T."/>
            <person name="Lifshitz Z."/>
            <person name="Cohen O."/>
            <person name="Gilbert J.A."/>
            <person name="Pupko T."/>
            <person name="Shuman H.A."/>
            <person name="Segal G."/>
        </authorList>
    </citation>
    <scope>NUCLEOTIDE SEQUENCE [LARGE SCALE GENOMIC DNA]</scope>
    <source>
        <strain evidence="2 3">ATCC 49506</strain>
    </source>
</reference>
<dbReference type="EMBL" id="LNYO01000013">
    <property type="protein sequence ID" value="KTD36721.1"/>
    <property type="molecule type" value="Genomic_DNA"/>
</dbReference>
<dbReference type="AlphaFoldDB" id="A0A0W0WWR6"/>
<dbReference type="OrthoDB" id="5652887at2"/>
<name>A0A0W0WWR6_9GAMM</name>
<dbReference type="PATRIC" id="fig|45070.6.peg.1786"/>
<evidence type="ECO:0000313" key="2">
    <source>
        <dbReference type="EMBL" id="KTD36721.1"/>
    </source>
</evidence>
<proteinExistence type="predicted"/>
<dbReference type="RefSeq" id="WP_058504690.1">
    <property type="nucleotide sequence ID" value="NZ_CAAAIF010000006.1"/>
</dbReference>
<evidence type="ECO:0000256" key="1">
    <source>
        <dbReference type="SAM" id="MobiDB-lite"/>
    </source>
</evidence>
<feature type="compositionally biased region" description="Polar residues" evidence="1">
    <location>
        <begin position="234"/>
        <end position="249"/>
    </location>
</feature>
<organism evidence="2 3">
    <name type="scientific">Legionella nautarum</name>
    <dbReference type="NCBI Taxonomy" id="45070"/>
    <lineage>
        <taxon>Bacteria</taxon>
        <taxon>Pseudomonadati</taxon>
        <taxon>Pseudomonadota</taxon>
        <taxon>Gammaproteobacteria</taxon>
        <taxon>Legionellales</taxon>
        <taxon>Legionellaceae</taxon>
        <taxon>Legionella</taxon>
    </lineage>
</organism>
<feature type="compositionally biased region" description="Polar residues" evidence="1">
    <location>
        <begin position="203"/>
        <end position="219"/>
    </location>
</feature>
<protein>
    <submittedName>
        <fullName evidence="2">Uncharacterized protein</fullName>
    </submittedName>
</protein>
<dbReference type="Proteomes" id="UP000054725">
    <property type="component" value="Unassembled WGS sequence"/>
</dbReference>